<keyword evidence="4 6" id="KW-1133">Transmembrane helix</keyword>
<feature type="transmembrane region" description="Helical" evidence="6">
    <location>
        <begin position="281"/>
        <end position="299"/>
    </location>
</feature>
<organism evidence="7 8">
    <name type="scientific">Natronorubrum texcoconense</name>
    <dbReference type="NCBI Taxonomy" id="1095776"/>
    <lineage>
        <taxon>Archaea</taxon>
        <taxon>Methanobacteriati</taxon>
        <taxon>Methanobacteriota</taxon>
        <taxon>Stenosarchaea group</taxon>
        <taxon>Halobacteria</taxon>
        <taxon>Halobacteriales</taxon>
        <taxon>Natrialbaceae</taxon>
        <taxon>Natronorubrum</taxon>
    </lineage>
</organism>
<dbReference type="OrthoDB" id="282734at2157"/>
<proteinExistence type="inferred from homology"/>
<feature type="transmembrane region" description="Helical" evidence="6">
    <location>
        <begin position="70"/>
        <end position="95"/>
    </location>
</feature>
<evidence type="ECO:0000256" key="2">
    <source>
        <dbReference type="ARBA" id="ARBA00009773"/>
    </source>
</evidence>
<name>A0A1G9DT91_9EURY</name>
<dbReference type="EMBL" id="FNFE01000006">
    <property type="protein sequence ID" value="SDK67069.1"/>
    <property type="molecule type" value="Genomic_DNA"/>
</dbReference>
<feature type="transmembrane region" description="Helical" evidence="6">
    <location>
        <begin position="206"/>
        <end position="227"/>
    </location>
</feature>
<dbReference type="STRING" id="1095776.SAMN04515672_3611"/>
<feature type="transmembrane region" description="Helical" evidence="6">
    <location>
        <begin position="233"/>
        <end position="253"/>
    </location>
</feature>
<gene>
    <name evidence="7" type="ORF">SAMN04515672_3611</name>
</gene>
<dbReference type="Pfam" id="PF01594">
    <property type="entry name" value="AI-2E_transport"/>
    <property type="match status" value="1"/>
</dbReference>
<dbReference type="AlphaFoldDB" id="A0A1G9DT91"/>
<evidence type="ECO:0000256" key="1">
    <source>
        <dbReference type="ARBA" id="ARBA00004141"/>
    </source>
</evidence>
<comment type="similarity">
    <text evidence="2">Belongs to the autoinducer-2 exporter (AI-2E) (TC 2.A.86) family.</text>
</comment>
<evidence type="ECO:0000256" key="4">
    <source>
        <dbReference type="ARBA" id="ARBA00022989"/>
    </source>
</evidence>
<evidence type="ECO:0000256" key="6">
    <source>
        <dbReference type="SAM" id="Phobius"/>
    </source>
</evidence>
<evidence type="ECO:0000256" key="3">
    <source>
        <dbReference type="ARBA" id="ARBA00022692"/>
    </source>
</evidence>
<evidence type="ECO:0000313" key="7">
    <source>
        <dbReference type="EMBL" id="SDK67069.1"/>
    </source>
</evidence>
<protein>
    <submittedName>
        <fullName evidence="7">Predicted PurR-regulated permease PerM</fullName>
    </submittedName>
</protein>
<dbReference type="Proteomes" id="UP000198882">
    <property type="component" value="Unassembled WGS sequence"/>
</dbReference>
<sequence>MIPNGDADAAWFRSRGWWWTFAFALAIVLIAALSDYLGWIVFGIFLYYVARPVSRRLHQRGLSSGTSATVTLVLVVLPFVGVLFVVASLAIVQIATLELTDFDAVLERFLPDVDTDELPTTDMELYPVAEDLATDPRLATVGQWLSGLVGRFLTASYLLFVTFLFAFFLVRDERRLGRWLRTEIVGERPNVTTYLRNVDAGLQSIFFGYTLTILAIVLLAGVVYAGFNAIAPAGLEIPQVLLLAIVTGFASVIPLVGRNIVYASIVGYLALTAIRTDPTGLWFPVAFYVVMGVLFDGIIRTYVRPTLSGRLFPTGLILFAYILGPPVFGWYGIFLGPIVMVVTVVFVQQQLPRLLHADQRTSGTGERE</sequence>
<keyword evidence="5 6" id="KW-0472">Membrane</keyword>
<reference evidence="8" key="1">
    <citation type="submission" date="2016-10" db="EMBL/GenBank/DDBJ databases">
        <authorList>
            <person name="Varghese N."/>
            <person name="Submissions S."/>
        </authorList>
    </citation>
    <scope>NUCLEOTIDE SEQUENCE [LARGE SCALE GENOMIC DNA]</scope>
    <source>
        <strain evidence="8">B4,CECT 8067,JCM 17497</strain>
    </source>
</reference>
<evidence type="ECO:0000256" key="5">
    <source>
        <dbReference type="ARBA" id="ARBA00023136"/>
    </source>
</evidence>
<dbReference type="GO" id="GO:0016020">
    <property type="term" value="C:membrane"/>
    <property type="evidence" value="ECO:0007669"/>
    <property type="project" value="UniProtKB-SubCell"/>
</dbReference>
<dbReference type="RefSeq" id="WP_090310219.1">
    <property type="nucleotide sequence ID" value="NZ_FNFE01000006.1"/>
</dbReference>
<feature type="transmembrane region" description="Helical" evidence="6">
    <location>
        <begin position="16"/>
        <end position="49"/>
    </location>
</feature>
<feature type="transmembrane region" description="Helical" evidence="6">
    <location>
        <begin position="148"/>
        <end position="170"/>
    </location>
</feature>
<keyword evidence="8" id="KW-1185">Reference proteome</keyword>
<evidence type="ECO:0000313" key="8">
    <source>
        <dbReference type="Proteomes" id="UP000198882"/>
    </source>
</evidence>
<accession>A0A1G9DT91</accession>
<keyword evidence="3 6" id="KW-0812">Transmembrane</keyword>
<comment type="subcellular location">
    <subcellularLocation>
        <location evidence="1">Membrane</location>
        <topology evidence="1">Multi-pass membrane protein</topology>
    </subcellularLocation>
</comment>
<dbReference type="InterPro" id="IPR002549">
    <property type="entry name" value="AI-2E-like"/>
</dbReference>